<dbReference type="Pfam" id="PF11817">
    <property type="entry name" value="Foie-gras_1"/>
    <property type="match status" value="1"/>
</dbReference>
<name>A0A2G4SIX2_RHIZD</name>
<proteinExistence type="predicted"/>
<protein>
    <recommendedName>
        <fullName evidence="5">Trafficking protein particle complex subunit 11 domain-containing protein</fullName>
    </recommendedName>
</protein>
<keyword evidence="4" id="KW-1185">Reference proteome</keyword>
<organism evidence="3 4">
    <name type="scientific">Rhizopus microsporus ATCC 52813</name>
    <dbReference type="NCBI Taxonomy" id="1340429"/>
    <lineage>
        <taxon>Eukaryota</taxon>
        <taxon>Fungi</taxon>
        <taxon>Fungi incertae sedis</taxon>
        <taxon>Mucoromycota</taxon>
        <taxon>Mucoromycotina</taxon>
        <taxon>Mucoromycetes</taxon>
        <taxon>Mucorales</taxon>
        <taxon>Mucorineae</taxon>
        <taxon>Rhizopodaceae</taxon>
        <taxon>Rhizopus</taxon>
    </lineage>
</organism>
<feature type="domain" description="Gryzun putative trafficking through Golgi" evidence="1">
    <location>
        <begin position="659"/>
        <end position="1195"/>
    </location>
</feature>
<dbReference type="SUPFAM" id="SSF48452">
    <property type="entry name" value="TPR-like"/>
    <property type="match status" value="1"/>
</dbReference>
<dbReference type="EMBL" id="KZ303863">
    <property type="protein sequence ID" value="PHZ08713.1"/>
    <property type="molecule type" value="Genomic_DNA"/>
</dbReference>
<dbReference type="PANTHER" id="PTHR14374:SF0">
    <property type="entry name" value="TRAFFICKING PROTEIN PARTICLE COMPLEX SUBUNIT 11"/>
    <property type="match status" value="1"/>
</dbReference>
<evidence type="ECO:0000313" key="4">
    <source>
        <dbReference type="Proteomes" id="UP000242254"/>
    </source>
</evidence>
<dbReference type="Proteomes" id="UP000242254">
    <property type="component" value="Unassembled WGS sequence"/>
</dbReference>
<dbReference type="Gene3D" id="1.25.40.10">
    <property type="entry name" value="Tetratricopeptide repeat domain"/>
    <property type="match status" value="1"/>
</dbReference>
<sequence>MCSTNMHSYPLDYLLHPVPVMAIYGLSPSDESSLLDAPISEETNSQSPKPSVTLTKPNLTCSLLELLTSKTEYTLYEATAYLSNQQIPPPFRVITVSKDYVLPQRQSSATSSLTTHSNLSPLSPDSPVYPDGIMTPLWIKRHLYHPSVVVGFYELWDWQNETGERAKRETGPLASQILIDPTEREYDMNLANEINMRRKYFQDKGIKFAAVLILKQRHIDSSIEERLSSIRKQCGLDYKSSFFTVSPGTMNELQDFVNILYRVMYEPAAQFYSNRIKKIRKKKAKLPSPSTVPKATLDFSSNEKQPLSVTGWSLRYDFKTAFFQECKQEIDSSLKSYEAAYHSIVDLLTSSSSSPFGHHQLPVNSKRWQEAQTLADCINIKICKFYLYLNDSTAALAQLNGHLHMFQSCAPSWGIGEQTFEYWASLSKQYRMFADLIDAAVQAGYKIPLPTEYLLSSNGNVPGSPLFSNTTISSTTGCNPGSILQHPGFYYHLAAMCCAERRRRFLELERAAGGNAEKDNSLLAEKLVDHSSLTIELLTKSYEQFKRYRNGRMTLYLAAEIAGTYYETGKYDMAIKFFERIGKTYRKEKWNMVLTSILRWSLRCAKELGAWEKAIECLIELMSDELPMAENKRADIQRELMDMLSKHPESSVTERSPLVIHMDQINPFLHCHVQLKSPTNFVGSKVSYQIVLQTNRSSPQIPFRFNSLRILFNNPQYNTIIKDLGIETDVKSTELIDFSNDLKRIEEGDHSGWLNTQCDLGITKDQIKVLQGCIVPEKCGELKITGIMLDLMSSHGQIELNYPIGQLPEQQPAARRKWLEASDEGKKPVFKILDGRGELSIANIMQKPPSIDIEFDYNAPALLDELFALDVKIKNTETESITATLYTEIKNAEGIVDDDYIALSSGEDAKDHVAAKDIELGTIGSGQTVTKTIFLHGGSISGSRIINLNAKYTVIGRNFSEVVEKSESVRIPFIAPFDASFELCSITERLERSIGIDLEKSEKWLLTASFRCFSAWDLEIKSIAIEEDKTFSHPYTSLSLISKIEDVDITIWKTGHIYNANYLFKLHTTDLTEAQPSVPAGHIVITWKRSGVDNELCKSLISLPSLQLQQQNLVVVSDVPDEIYLGEPFTLSYIIYNPTEHIADYTASIELSEAFVFSGYKQVKGQVLPLSRTVYDYTCYPLLSGKVKLPKLKVIAMQQQSGEKEIPVEMVGTGVTFTLGNDLQARQNNVMDPQQQQFIFAFVRAKRKL</sequence>
<evidence type="ECO:0000313" key="3">
    <source>
        <dbReference type="EMBL" id="PHZ08713.1"/>
    </source>
</evidence>
<dbReference type="Pfam" id="PF07919">
    <property type="entry name" value="Gryzun"/>
    <property type="match status" value="1"/>
</dbReference>
<dbReference type="PANTHER" id="PTHR14374">
    <property type="entry name" value="FOIE GRAS"/>
    <property type="match status" value="1"/>
</dbReference>
<evidence type="ECO:0008006" key="5">
    <source>
        <dbReference type="Google" id="ProtNLM"/>
    </source>
</evidence>
<evidence type="ECO:0000259" key="1">
    <source>
        <dbReference type="Pfam" id="PF07919"/>
    </source>
</evidence>
<evidence type="ECO:0000259" key="2">
    <source>
        <dbReference type="Pfam" id="PF11817"/>
    </source>
</evidence>
<dbReference type="AlphaFoldDB" id="A0A2G4SIX2"/>
<dbReference type="InterPro" id="IPR012880">
    <property type="entry name" value="Gryzun"/>
</dbReference>
<dbReference type="RefSeq" id="XP_023462421.1">
    <property type="nucleotide sequence ID" value="XM_023615610.1"/>
</dbReference>
<dbReference type="STRING" id="1340429.A0A2G4SIX2"/>
<reference evidence="3 4" key="1">
    <citation type="journal article" date="2016" name="Proc. Natl. Acad. Sci. U.S.A.">
        <title>Lipid metabolic changes in an early divergent fungus govern the establishment of a mutualistic symbiosis with endobacteria.</title>
        <authorList>
            <person name="Lastovetsky O.A."/>
            <person name="Gaspar M.L."/>
            <person name="Mondo S.J."/>
            <person name="LaButti K.M."/>
            <person name="Sandor L."/>
            <person name="Grigoriev I.V."/>
            <person name="Henry S.A."/>
            <person name="Pawlowska T.E."/>
        </authorList>
    </citation>
    <scope>NUCLEOTIDE SEQUENCE [LARGE SCALE GENOMIC DNA]</scope>
    <source>
        <strain evidence="3 4">ATCC 52813</strain>
    </source>
</reference>
<accession>A0A2G4SIX2</accession>
<feature type="domain" description="Trafficking protein particle complex subunit 11" evidence="2">
    <location>
        <begin position="367"/>
        <end position="623"/>
    </location>
</feature>
<gene>
    <name evidence="3" type="ORF">RHIMIDRAFT_72589</name>
</gene>
<dbReference type="InterPro" id="IPR011990">
    <property type="entry name" value="TPR-like_helical_dom_sf"/>
</dbReference>
<dbReference type="GeneID" id="35446598"/>
<dbReference type="InterPro" id="IPR021773">
    <property type="entry name" value="TPC11"/>
</dbReference>